<sequence length="209" mass="22003">MGTSRWYVADAATLDKMLSDAPDVRVIAPLGGVPVSCADVRVQARTAHEARRELVCDVSQTGPSACPALGMGADVALVRALASGRVLVGIGGHAALASCLDEALEPLGADEATCALADADARVRWRARSDAAQVVASYLACHPLVAEVRYLGLRADPSFSVAARTLQGGFGPIVDWRARGDKDAWRRFSADARDPRDQVLELEALLGGR</sequence>
<dbReference type="InterPro" id="IPR015422">
    <property type="entry name" value="PyrdxlP-dep_Trfase_small"/>
</dbReference>
<comment type="similarity">
    <text evidence="3">Belongs to the trans-sulfuration enzymes family.</text>
</comment>
<keyword evidence="2 3" id="KW-0663">Pyridoxal phosphate</keyword>
<dbReference type="RefSeq" id="WP_194369907.1">
    <property type="nucleotide sequence ID" value="NZ_CP063767.1"/>
</dbReference>
<dbReference type="Gene3D" id="3.90.1150.10">
    <property type="entry name" value="Aspartate Aminotransferase, domain 1"/>
    <property type="match status" value="1"/>
</dbReference>
<dbReference type="GO" id="GO:0016740">
    <property type="term" value="F:transferase activity"/>
    <property type="evidence" value="ECO:0007669"/>
    <property type="project" value="UniProtKB-KW"/>
</dbReference>
<dbReference type="EMBL" id="CP063767">
    <property type="protein sequence ID" value="QOY59959.1"/>
    <property type="molecule type" value="Genomic_DNA"/>
</dbReference>
<protein>
    <submittedName>
        <fullName evidence="4">PLP-dependent transferase</fullName>
    </submittedName>
</protein>
<evidence type="ECO:0000256" key="2">
    <source>
        <dbReference type="ARBA" id="ARBA00022898"/>
    </source>
</evidence>
<dbReference type="AlphaFoldDB" id="A0A7S7RU73"/>
<gene>
    <name evidence="4" type="ORF">INP52_05810</name>
</gene>
<evidence type="ECO:0000313" key="4">
    <source>
        <dbReference type="EMBL" id="QOY59959.1"/>
    </source>
</evidence>
<organism evidence="4 5">
    <name type="scientific">Thermophilibacter immobilis</name>
    <dbReference type="NCBI Taxonomy" id="2779519"/>
    <lineage>
        <taxon>Bacteria</taxon>
        <taxon>Bacillati</taxon>
        <taxon>Actinomycetota</taxon>
        <taxon>Coriobacteriia</taxon>
        <taxon>Coriobacteriales</taxon>
        <taxon>Atopobiaceae</taxon>
        <taxon>Thermophilibacter</taxon>
    </lineage>
</organism>
<dbReference type="Proteomes" id="UP000593735">
    <property type="component" value="Chromosome"/>
</dbReference>
<accession>A0A7S7RU73</accession>
<proteinExistence type="inferred from homology"/>
<evidence type="ECO:0000256" key="1">
    <source>
        <dbReference type="ARBA" id="ARBA00001933"/>
    </source>
</evidence>
<dbReference type="InterPro" id="IPR015424">
    <property type="entry name" value="PyrdxlP-dep_Trfase"/>
</dbReference>
<comment type="cofactor">
    <cofactor evidence="1 3">
        <name>pyridoxal 5'-phosphate</name>
        <dbReference type="ChEBI" id="CHEBI:597326"/>
    </cofactor>
</comment>
<dbReference type="GO" id="GO:0030170">
    <property type="term" value="F:pyridoxal phosphate binding"/>
    <property type="evidence" value="ECO:0007669"/>
    <property type="project" value="InterPro"/>
</dbReference>
<reference evidence="4 5" key="1">
    <citation type="submission" date="2020-10" db="EMBL/GenBank/DDBJ databases">
        <title>Olsenella immobilis sp.nov., isolated from the mud in a fermentation cellar used for the production of Chinese strong-flavoured liquor.</title>
        <authorList>
            <person name="Lu L."/>
        </authorList>
    </citation>
    <scope>NUCLEOTIDE SEQUENCE [LARGE SCALE GENOMIC DNA]</scope>
    <source>
        <strain evidence="4 5">LZLJ-2</strain>
    </source>
</reference>
<dbReference type="InterPro" id="IPR000277">
    <property type="entry name" value="Cys/Met-Metab_PyrdxlP-dep_enz"/>
</dbReference>
<keyword evidence="4" id="KW-0808">Transferase</keyword>
<dbReference type="GO" id="GO:0019346">
    <property type="term" value="P:transsulfuration"/>
    <property type="evidence" value="ECO:0007669"/>
    <property type="project" value="InterPro"/>
</dbReference>
<name>A0A7S7RU73_9ACTN</name>
<keyword evidence="5" id="KW-1185">Reference proteome</keyword>
<dbReference type="Pfam" id="PF01053">
    <property type="entry name" value="Cys_Met_Meta_PP"/>
    <property type="match status" value="1"/>
</dbReference>
<dbReference type="KEGG" id="tio:INP52_05810"/>
<dbReference type="SUPFAM" id="SSF53383">
    <property type="entry name" value="PLP-dependent transferases"/>
    <property type="match status" value="1"/>
</dbReference>
<evidence type="ECO:0000256" key="3">
    <source>
        <dbReference type="RuleBase" id="RU362118"/>
    </source>
</evidence>
<evidence type="ECO:0000313" key="5">
    <source>
        <dbReference type="Proteomes" id="UP000593735"/>
    </source>
</evidence>